<evidence type="ECO:0000313" key="8">
    <source>
        <dbReference type="Proteomes" id="UP001138768"/>
    </source>
</evidence>
<comment type="caution">
    <text evidence="7">The sequence shown here is derived from an EMBL/GenBank/DDBJ whole genome shotgun (WGS) entry which is preliminary data.</text>
</comment>
<accession>A0A9X0WBC9</accession>
<dbReference type="PANTHER" id="PTHR47737:SF1">
    <property type="entry name" value="GLYCINE BETAINE_PROLINE BETAINE TRANSPORT SYSTEM PERMEASE PROTEIN PROW"/>
    <property type="match status" value="1"/>
</dbReference>
<evidence type="ECO:0000256" key="4">
    <source>
        <dbReference type="ARBA" id="ARBA00023136"/>
    </source>
</evidence>
<dbReference type="CDD" id="cd13639">
    <property type="entry name" value="PBP2_OpuAC_like"/>
    <property type="match status" value="1"/>
</dbReference>
<dbReference type="AlphaFoldDB" id="A0A9X0WBC9"/>
<dbReference type="EMBL" id="NRRY01000036">
    <property type="protein sequence ID" value="MBK1620299.1"/>
    <property type="molecule type" value="Genomic_DNA"/>
</dbReference>
<evidence type="ECO:0000256" key="2">
    <source>
        <dbReference type="ARBA" id="ARBA00022448"/>
    </source>
</evidence>
<dbReference type="Gene3D" id="3.40.190.10">
    <property type="entry name" value="Periplasmic binding protein-like II"/>
    <property type="match status" value="1"/>
</dbReference>
<evidence type="ECO:0000256" key="1">
    <source>
        <dbReference type="ARBA" id="ARBA00004236"/>
    </source>
</evidence>
<organism evidence="7 8">
    <name type="scientific">Lamprobacter modestohalophilus</name>
    <dbReference type="NCBI Taxonomy" id="1064514"/>
    <lineage>
        <taxon>Bacteria</taxon>
        <taxon>Pseudomonadati</taxon>
        <taxon>Pseudomonadota</taxon>
        <taxon>Gammaproteobacteria</taxon>
        <taxon>Chromatiales</taxon>
        <taxon>Chromatiaceae</taxon>
        <taxon>Lamprobacter</taxon>
    </lineage>
</organism>
<dbReference type="GO" id="GO:0015871">
    <property type="term" value="P:choline transport"/>
    <property type="evidence" value="ECO:0007669"/>
    <property type="project" value="TreeGrafter"/>
</dbReference>
<gene>
    <name evidence="7" type="ORF">CKO42_17995</name>
</gene>
<dbReference type="Gene3D" id="3.40.190.100">
    <property type="entry name" value="Glycine betaine-binding periplasmic protein, domain 2"/>
    <property type="match status" value="1"/>
</dbReference>
<keyword evidence="8" id="KW-1185">Reference proteome</keyword>
<dbReference type="GO" id="GO:0031460">
    <property type="term" value="P:glycine betaine transport"/>
    <property type="evidence" value="ECO:0007669"/>
    <property type="project" value="TreeGrafter"/>
</dbReference>
<keyword evidence="4" id="KW-0472">Membrane</keyword>
<protein>
    <submittedName>
        <fullName evidence="7">Glycine/betaine ABC transporter substrate-binding protein</fullName>
    </submittedName>
</protein>
<sequence length="367" mass="40279">MSSKQQYRPNAQALGPSQGQCPRNGTNTSRTARVDQARWLQASRLKSQRQRPRTGTAKRFVQGLLTALCLLLATGVSASDNTNSSKPLRIAYVDWSSSVASANVVCAVLTEHLEQPCELIETSADAMWRMVAEGEADVLLSAWLPDTHADYFAQYRDQLEDLGPNLDGTKTGLVIPATGVGRQTDQRGVQTQPSLQIQSIEQLAERRQALGGRIIGIDPEAGIMSATETAISTYNLSGFRLVAGSESQMTDALANAIARNQPVVVTGWIPHWMFGRWSLRFLDDPEGVYGGTGSIHTMVRTGLSDDRPQAAAVLDRFAWDAQAMEQLLVWIHQDQGRDPYAQALRWLRANPQRVQAWLGDAQPSENP</sequence>
<dbReference type="GO" id="GO:0043190">
    <property type="term" value="C:ATP-binding cassette (ABC) transporter complex"/>
    <property type="evidence" value="ECO:0007669"/>
    <property type="project" value="InterPro"/>
</dbReference>
<feature type="domain" description="ABC-type glycine betaine transport system substrate-binding" evidence="6">
    <location>
        <begin position="86"/>
        <end position="348"/>
    </location>
</feature>
<comment type="subcellular location">
    <subcellularLocation>
        <location evidence="1">Cell membrane</location>
    </subcellularLocation>
</comment>
<evidence type="ECO:0000259" key="6">
    <source>
        <dbReference type="Pfam" id="PF04069"/>
    </source>
</evidence>
<feature type="compositionally biased region" description="Polar residues" evidence="5">
    <location>
        <begin position="1"/>
        <end position="31"/>
    </location>
</feature>
<dbReference type="Pfam" id="PF04069">
    <property type="entry name" value="OpuAC"/>
    <property type="match status" value="1"/>
</dbReference>
<keyword evidence="2" id="KW-0813">Transport</keyword>
<evidence type="ECO:0000256" key="5">
    <source>
        <dbReference type="SAM" id="MobiDB-lite"/>
    </source>
</evidence>
<reference evidence="7 8" key="1">
    <citation type="journal article" date="2020" name="Microorganisms">
        <title>Osmotic Adaptation and Compatible Solute Biosynthesis of Phototrophic Bacteria as Revealed from Genome Analyses.</title>
        <authorList>
            <person name="Imhoff J.F."/>
            <person name="Rahn T."/>
            <person name="Kunzel S."/>
            <person name="Keller A."/>
            <person name="Neulinger S.C."/>
        </authorList>
    </citation>
    <scope>NUCLEOTIDE SEQUENCE [LARGE SCALE GENOMIC DNA]</scope>
    <source>
        <strain evidence="7 8">DSM 25653</strain>
    </source>
</reference>
<proteinExistence type="predicted"/>
<name>A0A9X0WBC9_9GAMM</name>
<feature type="region of interest" description="Disordered" evidence="5">
    <location>
        <begin position="1"/>
        <end position="33"/>
    </location>
</feature>
<dbReference type="InterPro" id="IPR007210">
    <property type="entry name" value="ABC_Gly_betaine_transp_sub-bd"/>
</dbReference>
<dbReference type="Proteomes" id="UP001138768">
    <property type="component" value="Unassembled WGS sequence"/>
</dbReference>
<dbReference type="GO" id="GO:0015226">
    <property type="term" value="F:carnitine transmembrane transporter activity"/>
    <property type="evidence" value="ECO:0007669"/>
    <property type="project" value="TreeGrafter"/>
</dbReference>
<dbReference type="GO" id="GO:0005275">
    <property type="term" value="F:amine transmembrane transporter activity"/>
    <property type="evidence" value="ECO:0007669"/>
    <property type="project" value="TreeGrafter"/>
</dbReference>
<evidence type="ECO:0000313" key="7">
    <source>
        <dbReference type="EMBL" id="MBK1620299.1"/>
    </source>
</evidence>
<evidence type="ECO:0000256" key="3">
    <source>
        <dbReference type="ARBA" id="ARBA00022475"/>
    </source>
</evidence>
<dbReference type="PANTHER" id="PTHR47737">
    <property type="entry name" value="GLYCINE BETAINE/PROLINE BETAINE TRANSPORT SYSTEM PERMEASE PROTEIN PROW"/>
    <property type="match status" value="1"/>
</dbReference>
<keyword evidence="3" id="KW-1003">Cell membrane</keyword>
<dbReference type="SUPFAM" id="SSF53850">
    <property type="entry name" value="Periplasmic binding protein-like II"/>
    <property type="match status" value="1"/>
</dbReference>